<gene>
    <name evidence="4" type="ORF">H2204_005977</name>
</gene>
<reference evidence="4" key="1">
    <citation type="submission" date="2022-10" db="EMBL/GenBank/DDBJ databases">
        <title>Culturing micro-colonial fungi from biological soil crusts in the Mojave desert and describing Neophaeococcomyces mojavensis, and introducing the new genera and species Taxawa tesnikishii.</title>
        <authorList>
            <person name="Kurbessoian T."/>
            <person name="Stajich J.E."/>
        </authorList>
    </citation>
    <scope>NUCLEOTIDE SEQUENCE</scope>
    <source>
        <strain evidence="4">TK_35</strain>
    </source>
</reference>
<evidence type="ECO:0000313" key="4">
    <source>
        <dbReference type="EMBL" id="KAJ9635022.1"/>
    </source>
</evidence>
<feature type="region of interest" description="Disordered" evidence="3">
    <location>
        <begin position="340"/>
        <end position="361"/>
    </location>
</feature>
<dbReference type="AlphaFoldDB" id="A0AA38Y4Z1"/>
<dbReference type="Pfam" id="PF01344">
    <property type="entry name" value="Kelch_1"/>
    <property type="match status" value="1"/>
</dbReference>
<feature type="region of interest" description="Disordered" evidence="3">
    <location>
        <begin position="298"/>
        <end position="317"/>
    </location>
</feature>
<keyword evidence="1" id="KW-0677">Repeat</keyword>
<dbReference type="InterPro" id="IPR015915">
    <property type="entry name" value="Kelch-typ_b-propeller"/>
</dbReference>
<keyword evidence="5" id="KW-1185">Reference proteome</keyword>
<evidence type="ECO:0000256" key="2">
    <source>
        <dbReference type="ARBA" id="ARBA00023004"/>
    </source>
</evidence>
<feature type="region of interest" description="Disordered" evidence="3">
    <location>
        <begin position="436"/>
        <end position="460"/>
    </location>
</feature>
<feature type="region of interest" description="Disordered" evidence="3">
    <location>
        <begin position="186"/>
        <end position="218"/>
    </location>
</feature>
<dbReference type="InterPro" id="IPR006652">
    <property type="entry name" value="Kelch_1"/>
</dbReference>
<keyword evidence="2" id="KW-0408">Iron</keyword>
<accession>A0AA38Y4Z1</accession>
<evidence type="ECO:0000313" key="5">
    <source>
        <dbReference type="Proteomes" id="UP001172681"/>
    </source>
</evidence>
<feature type="compositionally biased region" description="Basic and acidic residues" evidence="3">
    <location>
        <begin position="436"/>
        <end position="458"/>
    </location>
</feature>
<dbReference type="GO" id="GO:0019760">
    <property type="term" value="P:glucosinolate metabolic process"/>
    <property type="evidence" value="ECO:0007669"/>
    <property type="project" value="UniProtKB-ARBA"/>
</dbReference>
<dbReference type="Proteomes" id="UP001172681">
    <property type="component" value="Unassembled WGS sequence"/>
</dbReference>
<proteinExistence type="predicted"/>
<sequence length="502" mass="53853">MAEVAAGLYAAETVVEGAAVGALAVSKSTSPLHLTFHKISFPSHKHDIARSGHTLNIVKGKAYVIGGNEQANTVVSLTLPVASSTDGEGDLAPQDLEGIQPEFKNDDRPLDPQVRVEETRRSSFHFNRIGHTTTAIDDKLYVWGGKGVTADQSAHDIHPQSSDQFLVFDTTTNTYSTLTADTSKCRDGLPSPRFNHTATSSLHPRPASLPDGPKVTAHGTIFIHGGSTGADGGGDALSTELRDTWAFDVGTRVWTRLPDIPDPGPLEVANEGRIVHVDNRLWRLGDGFGRAMYLDLAEHDPGPPNTNTDLPGGPNTNNASVLGIGLKGDGKWQVISFGTEATDSSQTTNTTSSQLPMPRPSAGLVPITTGAGRQYLLYFMGKEVKSGELNDFWSFQTQSEGNSAAGIKDKIRDFVGRAKDSWSSGEHTWAKCELAKKSDSKGAQHQQEERNEIGKEVDAGWPDGLSDFGCDVWNDQGGNVFVIWGGRRGESVVGEGWVVTVE</sequence>
<comment type="caution">
    <text evidence="4">The sequence shown here is derived from an EMBL/GenBank/DDBJ whole genome shotgun (WGS) entry which is preliminary data.</text>
</comment>
<protein>
    <recommendedName>
        <fullName evidence="6">Galactose oxidase</fullName>
    </recommendedName>
</protein>
<evidence type="ECO:0000256" key="3">
    <source>
        <dbReference type="SAM" id="MobiDB-lite"/>
    </source>
</evidence>
<dbReference type="PANTHER" id="PTHR47435">
    <property type="entry name" value="KELCH REPEAT PROTEIN (AFU_ORTHOLOGUE AFUA_5G12780)"/>
    <property type="match status" value="1"/>
</dbReference>
<dbReference type="SUPFAM" id="SSF117281">
    <property type="entry name" value="Kelch motif"/>
    <property type="match status" value="1"/>
</dbReference>
<name>A0AA38Y4Z1_9EURO</name>
<evidence type="ECO:0008006" key="6">
    <source>
        <dbReference type="Google" id="ProtNLM"/>
    </source>
</evidence>
<dbReference type="EMBL" id="JAPDRN010000035">
    <property type="protein sequence ID" value="KAJ9635022.1"/>
    <property type="molecule type" value="Genomic_DNA"/>
</dbReference>
<feature type="compositionally biased region" description="Low complexity" evidence="3">
    <location>
        <begin position="340"/>
        <end position="353"/>
    </location>
</feature>
<dbReference type="Gene3D" id="2.120.10.80">
    <property type="entry name" value="Kelch-type beta propeller"/>
    <property type="match status" value="1"/>
</dbReference>
<dbReference type="PANTHER" id="PTHR47435:SF4">
    <property type="entry name" value="KELCH REPEAT PROTEIN (AFU_ORTHOLOGUE AFUA_5G12780)"/>
    <property type="match status" value="1"/>
</dbReference>
<organism evidence="4 5">
    <name type="scientific">Knufia peltigerae</name>
    <dbReference type="NCBI Taxonomy" id="1002370"/>
    <lineage>
        <taxon>Eukaryota</taxon>
        <taxon>Fungi</taxon>
        <taxon>Dikarya</taxon>
        <taxon>Ascomycota</taxon>
        <taxon>Pezizomycotina</taxon>
        <taxon>Eurotiomycetes</taxon>
        <taxon>Chaetothyriomycetidae</taxon>
        <taxon>Chaetothyriales</taxon>
        <taxon>Trichomeriaceae</taxon>
        <taxon>Knufia</taxon>
    </lineage>
</organism>
<evidence type="ECO:0000256" key="1">
    <source>
        <dbReference type="ARBA" id="ARBA00022737"/>
    </source>
</evidence>
<feature type="compositionally biased region" description="Polar residues" evidence="3">
    <location>
        <begin position="305"/>
        <end position="317"/>
    </location>
</feature>